<name>F2S564_TRIT1</name>
<feature type="domain" description="Guanylate kinase-like" evidence="4">
    <location>
        <begin position="15"/>
        <end position="77"/>
    </location>
</feature>
<dbReference type="Proteomes" id="UP000009172">
    <property type="component" value="Unassembled WGS sequence"/>
</dbReference>
<dbReference type="InterPro" id="IPR027417">
    <property type="entry name" value="P-loop_NTPase"/>
</dbReference>
<organism evidence="5 6">
    <name type="scientific">Trichophyton tonsurans (strain CBS 112818)</name>
    <name type="common">Scalp ringworm fungus</name>
    <dbReference type="NCBI Taxonomy" id="647933"/>
    <lineage>
        <taxon>Eukaryota</taxon>
        <taxon>Fungi</taxon>
        <taxon>Dikarya</taxon>
        <taxon>Ascomycota</taxon>
        <taxon>Pezizomycotina</taxon>
        <taxon>Eurotiomycetes</taxon>
        <taxon>Eurotiomycetidae</taxon>
        <taxon>Onygenales</taxon>
        <taxon>Arthrodermataceae</taxon>
        <taxon>Trichophyton</taxon>
    </lineage>
</organism>
<evidence type="ECO:0000256" key="3">
    <source>
        <dbReference type="ARBA" id="ARBA00022777"/>
    </source>
</evidence>
<gene>
    <name evidence="5" type="ORF">TESG_05990</name>
</gene>
<sequence>MSHSKFLLASQVVDPRPIIISGPSGVGKGSLCQRLVTSYSGTVSHATRGPRPGEVEGVAYHFTNDDAFSALASQDGLECLETRLRRRGTEVEENIPHRLAHYTIEFGYADIPGIFDKVVVNDELHKAYDELVQFVRGS</sequence>
<evidence type="ECO:0000259" key="4">
    <source>
        <dbReference type="PROSITE" id="PS50052"/>
    </source>
</evidence>
<dbReference type="SMART" id="SM00072">
    <property type="entry name" value="GuKc"/>
    <property type="match status" value="1"/>
</dbReference>
<dbReference type="GO" id="GO:0004385">
    <property type="term" value="F:GMP kinase activity"/>
    <property type="evidence" value="ECO:0007669"/>
    <property type="project" value="TreeGrafter"/>
</dbReference>
<evidence type="ECO:0000313" key="5">
    <source>
        <dbReference type="EMBL" id="EGD98713.1"/>
    </source>
</evidence>
<evidence type="ECO:0000256" key="2">
    <source>
        <dbReference type="ARBA" id="ARBA00022679"/>
    </source>
</evidence>
<keyword evidence="2" id="KW-0808">Transferase</keyword>
<dbReference type="SUPFAM" id="SSF52540">
    <property type="entry name" value="P-loop containing nucleoside triphosphate hydrolases"/>
    <property type="match status" value="1"/>
</dbReference>
<dbReference type="AlphaFoldDB" id="F2S564"/>
<dbReference type="PANTHER" id="PTHR23117:SF13">
    <property type="entry name" value="GUANYLATE KINASE"/>
    <property type="match status" value="1"/>
</dbReference>
<dbReference type="EMBL" id="GG698514">
    <property type="protein sequence ID" value="EGD98713.1"/>
    <property type="molecule type" value="Genomic_DNA"/>
</dbReference>
<dbReference type="Gene3D" id="3.40.50.300">
    <property type="entry name" value="P-loop containing nucleotide triphosphate hydrolases"/>
    <property type="match status" value="2"/>
</dbReference>
<comment type="similarity">
    <text evidence="1">Belongs to the guanylate kinase family.</text>
</comment>
<dbReference type="HOGENOM" id="CLU_1856738_0_0_1"/>
<keyword evidence="6" id="KW-1185">Reference proteome</keyword>
<dbReference type="InterPro" id="IPR008144">
    <property type="entry name" value="Guanylate_kin-like_dom"/>
</dbReference>
<accession>F2S564</accession>
<keyword evidence="3" id="KW-0418">Kinase</keyword>
<evidence type="ECO:0000313" key="6">
    <source>
        <dbReference type="Proteomes" id="UP000009172"/>
    </source>
</evidence>
<dbReference type="PANTHER" id="PTHR23117">
    <property type="entry name" value="GUANYLATE KINASE-RELATED"/>
    <property type="match status" value="1"/>
</dbReference>
<dbReference type="Pfam" id="PF00625">
    <property type="entry name" value="Guanylate_kin"/>
    <property type="match status" value="2"/>
</dbReference>
<proteinExistence type="inferred from homology"/>
<evidence type="ECO:0000256" key="1">
    <source>
        <dbReference type="ARBA" id="ARBA00005790"/>
    </source>
</evidence>
<dbReference type="PROSITE" id="PS50052">
    <property type="entry name" value="GUANYLATE_KINASE_2"/>
    <property type="match status" value="1"/>
</dbReference>
<dbReference type="InterPro" id="IPR008145">
    <property type="entry name" value="GK/Ca_channel_bsu"/>
</dbReference>
<dbReference type="GO" id="GO:0005829">
    <property type="term" value="C:cytosol"/>
    <property type="evidence" value="ECO:0007669"/>
    <property type="project" value="TreeGrafter"/>
</dbReference>
<protein>
    <recommendedName>
        <fullName evidence="4">Guanylate kinase-like domain-containing protein</fullName>
    </recommendedName>
</protein>
<reference evidence="6" key="1">
    <citation type="journal article" date="2012" name="MBio">
        <title>Comparative genome analysis of Trichophyton rubrum and related dermatophytes reveals candidate genes involved in infection.</title>
        <authorList>
            <person name="Martinez D.A."/>
            <person name="Oliver B.G."/>
            <person name="Graeser Y."/>
            <person name="Goldberg J.M."/>
            <person name="Li W."/>
            <person name="Martinez-Rossi N.M."/>
            <person name="Monod M."/>
            <person name="Shelest E."/>
            <person name="Barton R.C."/>
            <person name="Birch E."/>
            <person name="Brakhage A.A."/>
            <person name="Chen Z."/>
            <person name="Gurr S.J."/>
            <person name="Heiman D."/>
            <person name="Heitman J."/>
            <person name="Kosti I."/>
            <person name="Rossi A."/>
            <person name="Saif S."/>
            <person name="Samalova M."/>
            <person name="Saunders C.W."/>
            <person name="Shea T."/>
            <person name="Summerbell R.C."/>
            <person name="Xu J."/>
            <person name="Young S."/>
            <person name="Zeng Q."/>
            <person name="Birren B.W."/>
            <person name="Cuomo C.A."/>
            <person name="White T.C."/>
        </authorList>
    </citation>
    <scope>NUCLEOTIDE SEQUENCE [LARGE SCALE GENOMIC DNA]</scope>
    <source>
        <strain evidence="6">CBS 112818</strain>
    </source>
</reference>